<dbReference type="GO" id="GO:0016787">
    <property type="term" value="F:hydrolase activity"/>
    <property type="evidence" value="ECO:0007669"/>
    <property type="project" value="UniProtKB-KW"/>
</dbReference>
<proteinExistence type="predicted"/>
<evidence type="ECO:0000256" key="4">
    <source>
        <dbReference type="ARBA" id="ARBA00022806"/>
    </source>
</evidence>
<feature type="region of interest" description="Disordered" evidence="8">
    <location>
        <begin position="50"/>
        <end position="72"/>
    </location>
</feature>
<dbReference type="Proteomes" id="UP000224854">
    <property type="component" value="Unassembled WGS sequence"/>
</dbReference>
<dbReference type="SMART" id="SM00487">
    <property type="entry name" value="DEXDc"/>
    <property type="match status" value="1"/>
</dbReference>
<dbReference type="AlphaFoldDB" id="A0A2C5ZSP3"/>
<dbReference type="SUPFAM" id="SSF52540">
    <property type="entry name" value="P-loop containing nucleoside triphosphate hydrolases"/>
    <property type="match status" value="1"/>
</dbReference>
<feature type="domain" description="Helicase C-terminal" evidence="10">
    <location>
        <begin position="412"/>
        <end position="567"/>
    </location>
</feature>
<evidence type="ECO:0000259" key="10">
    <source>
        <dbReference type="PROSITE" id="PS51194"/>
    </source>
</evidence>
<keyword evidence="12" id="KW-1185">Reference proteome</keyword>
<feature type="compositionally biased region" description="Basic and acidic residues" evidence="8">
    <location>
        <begin position="199"/>
        <end position="208"/>
    </location>
</feature>
<evidence type="ECO:0000256" key="3">
    <source>
        <dbReference type="ARBA" id="ARBA00022801"/>
    </source>
</evidence>
<evidence type="ECO:0000256" key="5">
    <source>
        <dbReference type="ARBA" id="ARBA00022840"/>
    </source>
</evidence>
<evidence type="ECO:0000259" key="9">
    <source>
        <dbReference type="PROSITE" id="PS51192"/>
    </source>
</evidence>
<dbReference type="PROSITE" id="PS51194">
    <property type="entry name" value="HELICASE_CTER"/>
    <property type="match status" value="1"/>
</dbReference>
<dbReference type="InterPro" id="IPR014001">
    <property type="entry name" value="Helicase_ATP-bd"/>
</dbReference>
<name>A0A2C5ZSP3_9HYPO</name>
<dbReference type="Gene3D" id="3.40.50.300">
    <property type="entry name" value="P-loop containing nucleotide triphosphate hydrolases"/>
    <property type="match status" value="2"/>
</dbReference>
<dbReference type="Pfam" id="PF00271">
    <property type="entry name" value="Helicase_C"/>
    <property type="match status" value="1"/>
</dbReference>
<evidence type="ECO:0000256" key="1">
    <source>
        <dbReference type="ARBA" id="ARBA00012552"/>
    </source>
</evidence>
<keyword evidence="4" id="KW-0347">Helicase</keyword>
<protein>
    <recommendedName>
        <fullName evidence="1">RNA helicase</fullName>
        <ecNumber evidence="1">3.6.4.13</ecNumber>
    </recommendedName>
</protein>
<sequence>MSRQARERKPSRMVLADDVHRFPLSRPTTTHGQDDHFGGINRTVVNVDKLRRPRPKANASDAADKAKQRRVPGQRKVLKMHQVLAEVSGSSRTLAKTQALPYDSFDEFDLLPVIKTAVLDEVFAGLTDITPTPVQRLAIPALLGQPGPGQPKNRNQELQTFLLAAETGSGKTLAYLLPAIDAVKEIEAADDRIKAYNQRRQIEQERRRTSPHKKMKPLDEPHPTMTRPKVIVLAPTSELCEQVQKVAKSLSHVARFKTRVLSADLSPKQIHRSVFDPMGVDVIISTPHLLSSIAESEPNILAQVRYLIVDEADSLMDQSFLPVTMNIVERSMPSLKQLICCSATIPRKLNHFLATHFPKMHRITTPNLHAIPRRVQLGVIDVSKEPYRNNKNLACAQAIYSICRSSSEKQEATHQGEIDVRRILVFVNERKKTEEVAEFLRSKGIDAQPLHRDSEENRHENVLDAFTTPNPLRIPVQQGHKSSGPFSLANAKVLVVTDIASRGIDTLAVRHVILYDVPHTSIDFIHRIGRAGRMGRRGRAVVLAGNSDRKDVIADVRESMFRGQALI</sequence>
<evidence type="ECO:0000313" key="11">
    <source>
        <dbReference type="EMBL" id="PHH82454.1"/>
    </source>
</evidence>
<organism evidence="11 12">
    <name type="scientific">Ophiocordyceps australis</name>
    <dbReference type="NCBI Taxonomy" id="1399860"/>
    <lineage>
        <taxon>Eukaryota</taxon>
        <taxon>Fungi</taxon>
        <taxon>Dikarya</taxon>
        <taxon>Ascomycota</taxon>
        <taxon>Pezizomycotina</taxon>
        <taxon>Sordariomycetes</taxon>
        <taxon>Hypocreomycetidae</taxon>
        <taxon>Hypocreales</taxon>
        <taxon>Ophiocordycipitaceae</taxon>
        <taxon>Ophiocordyceps</taxon>
    </lineage>
</organism>
<keyword evidence="5" id="KW-0067">ATP-binding</keyword>
<gene>
    <name evidence="11" type="ORF">CDD82_5952</name>
</gene>
<dbReference type="EC" id="3.6.4.13" evidence="1"/>
<dbReference type="PANTHER" id="PTHR47960">
    <property type="entry name" value="DEAD-BOX ATP-DEPENDENT RNA HELICASE 50"/>
    <property type="match status" value="1"/>
</dbReference>
<feature type="domain" description="Helicase ATP-binding" evidence="9">
    <location>
        <begin position="152"/>
        <end position="363"/>
    </location>
</feature>
<dbReference type="GO" id="GO:0003723">
    <property type="term" value="F:RNA binding"/>
    <property type="evidence" value="ECO:0007669"/>
    <property type="project" value="UniProtKB-KW"/>
</dbReference>
<evidence type="ECO:0000256" key="2">
    <source>
        <dbReference type="ARBA" id="ARBA00022741"/>
    </source>
</evidence>
<dbReference type="OrthoDB" id="10256233at2759"/>
<dbReference type="GO" id="GO:0003724">
    <property type="term" value="F:RNA helicase activity"/>
    <property type="evidence" value="ECO:0007669"/>
    <property type="project" value="UniProtKB-EC"/>
</dbReference>
<keyword evidence="6" id="KW-0694">RNA-binding</keyword>
<dbReference type="PROSITE" id="PS51192">
    <property type="entry name" value="HELICASE_ATP_BIND_1"/>
    <property type="match status" value="1"/>
</dbReference>
<dbReference type="SMART" id="SM00490">
    <property type="entry name" value="HELICc"/>
    <property type="match status" value="1"/>
</dbReference>
<comment type="catalytic activity">
    <reaction evidence="7">
        <text>ATP + H2O = ADP + phosphate + H(+)</text>
        <dbReference type="Rhea" id="RHEA:13065"/>
        <dbReference type="ChEBI" id="CHEBI:15377"/>
        <dbReference type="ChEBI" id="CHEBI:15378"/>
        <dbReference type="ChEBI" id="CHEBI:30616"/>
        <dbReference type="ChEBI" id="CHEBI:43474"/>
        <dbReference type="ChEBI" id="CHEBI:456216"/>
        <dbReference type="EC" id="3.6.4.13"/>
    </reaction>
</comment>
<evidence type="ECO:0000313" key="12">
    <source>
        <dbReference type="Proteomes" id="UP000224854"/>
    </source>
</evidence>
<reference evidence="11 12" key="1">
    <citation type="submission" date="2017-06" db="EMBL/GenBank/DDBJ databases">
        <title>Ant-infecting Ophiocordyceps genomes reveal a high diversity of potential behavioral manipulation genes and a possible major role for enterotoxins.</title>
        <authorList>
            <person name="De Bekker C."/>
            <person name="Evans H.C."/>
            <person name="Brachmann A."/>
            <person name="Hughes D.P."/>
        </authorList>
    </citation>
    <scope>NUCLEOTIDE SEQUENCE [LARGE SCALE GENOMIC DNA]</scope>
    <source>
        <strain evidence="11 12">1348a</strain>
    </source>
</reference>
<evidence type="ECO:0000256" key="6">
    <source>
        <dbReference type="ARBA" id="ARBA00022884"/>
    </source>
</evidence>
<dbReference type="InterPro" id="IPR027417">
    <property type="entry name" value="P-loop_NTPase"/>
</dbReference>
<dbReference type="GO" id="GO:0005524">
    <property type="term" value="F:ATP binding"/>
    <property type="evidence" value="ECO:0007669"/>
    <property type="project" value="UniProtKB-KW"/>
</dbReference>
<dbReference type="EMBL" id="NJEU01000058">
    <property type="protein sequence ID" value="PHH82454.1"/>
    <property type="molecule type" value="Genomic_DNA"/>
</dbReference>
<evidence type="ECO:0000256" key="7">
    <source>
        <dbReference type="ARBA" id="ARBA00047984"/>
    </source>
</evidence>
<dbReference type="Pfam" id="PF00270">
    <property type="entry name" value="DEAD"/>
    <property type="match status" value="1"/>
</dbReference>
<dbReference type="InterPro" id="IPR011545">
    <property type="entry name" value="DEAD/DEAH_box_helicase_dom"/>
</dbReference>
<keyword evidence="3" id="KW-0378">Hydrolase</keyword>
<evidence type="ECO:0000256" key="8">
    <source>
        <dbReference type="SAM" id="MobiDB-lite"/>
    </source>
</evidence>
<feature type="region of interest" description="Disordered" evidence="8">
    <location>
        <begin position="199"/>
        <end position="225"/>
    </location>
</feature>
<keyword evidence="2" id="KW-0547">Nucleotide-binding</keyword>
<comment type="caution">
    <text evidence="11">The sequence shown here is derived from an EMBL/GenBank/DDBJ whole genome shotgun (WGS) entry which is preliminary data.</text>
</comment>
<dbReference type="InterPro" id="IPR001650">
    <property type="entry name" value="Helicase_C-like"/>
</dbReference>
<accession>A0A2C5ZSP3</accession>